<evidence type="ECO:0000259" key="1">
    <source>
        <dbReference type="PROSITE" id="PS50908"/>
    </source>
</evidence>
<dbReference type="PANTHER" id="PTHR12292">
    <property type="entry name" value="RWD DOMAIN-CONTAINING PROTEIN"/>
    <property type="match status" value="1"/>
</dbReference>
<dbReference type="InterPro" id="IPR040213">
    <property type="entry name" value="GIR2-like"/>
</dbReference>
<dbReference type="EMBL" id="JALLKP010000001">
    <property type="protein sequence ID" value="KAK2198175.1"/>
    <property type="molecule type" value="Genomic_DNA"/>
</dbReference>
<organism evidence="2 5">
    <name type="scientific">Babesia duncani</name>
    <dbReference type="NCBI Taxonomy" id="323732"/>
    <lineage>
        <taxon>Eukaryota</taxon>
        <taxon>Sar</taxon>
        <taxon>Alveolata</taxon>
        <taxon>Apicomplexa</taxon>
        <taxon>Aconoidasida</taxon>
        <taxon>Piroplasmida</taxon>
        <taxon>Babesiidae</taxon>
        <taxon>Babesia</taxon>
    </lineage>
</organism>
<dbReference type="InterPro" id="IPR006575">
    <property type="entry name" value="RWD_dom"/>
</dbReference>
<feature type="domain" description="RWD" evidence="1">
    <location>
        <begin position="8"/>
        <end position="113"/>
    </location>
</feature>
<gene>
    <name evidence="4" type="ORF">BdWA1_001184</name>
    <name evidence="3" type="ORF">BdWA1_003608</name>
    <name evidence="2" type="ORF">BdWA1_004177</name>
</gene>
<proteinExistence type="predicted"/>
<evidence type="ECO:0000313" key="3">
    <source>
        <dbReference type="EMBL" id="KAK2194929.1"/>
    </source>
</evidence>
<dbReference type="AlphaFoldDB" id="A0AAD9PH14"/>
<dbReference type="KEGG" id="bdw:94335482"/>
<dbReference type="Gene3D" id="3.10.110.10">
    <property type="entry name" value="Ubiquitin Conjugating Enzyme"/>
    <property type="match status" value="1"/>
</dbReference>
<dbReference type="PROSITE" id="PS50908">
    <property type="entry name" value="RWD"/>
    <property type="match status" value="1"/>
</dbReference>
<evidence type="ECO:0000313" key="4">
    <source>
        <dbReference type="EMBL" id="KAK2198175.1"/>
    </source>
</evidence>
<sequence length="226" mass="26033">MSDLEREMELEALLAIFVEGEEIEIVDDNTIIIACNPNRYEADDSPNLKIRFELPQGYPLEESLGFVIFDEQGLDPREMAEINAVVEDTIVQNVGMPCMYAVVEAVNQWLLENEPETPESLDDDELREEDELEVDERYGSGGLQLKTLVPIENRVTEAEFMEWSREFRTEMIRNNKWRDVNANANKDQLTGKAFFMQAQNKSNDVNTLGGTEDVFWTNKSLYDDDF</sequence>
<protein>
    <submittedName>
        <fullName evidence="2">Bifunctional Ubiquitin-conjugating enzyme-RWD-like/GIR2-like/RWD domain</fullName>
    </submittedName>
</protein>
<dbReference type="Pfam" id="PF05773">
    <property type="entry name" value="RWD"/>
    <property type="match status" value="1"/>
</dbReference>
<dbReference type="InterPro" id="IPR016135">
    <property type="entry name" value="UBQ-conjugating_enzyme/RWD"/>
</dbReference>
<evidence type="ECO:0000313" key="5">
    <source>
        <dbReference type="Proteomes" id="UP001214638"/>
    </source>
</evidence>
<dbReference type="Proteomes" id="UP001214638">
    <property type="component" value="Unassembled WGS sequence"/>
</dbReference>
<dbReference type="EMBL" id="JALLKP010000023">
    <property type="protein sequence ID" value="KAK2194929.1"/>
    <property type="molecule type" value="Genomic_DNA"/>
</dbReference>
<dbReference type="EMBL" id="JALLKP010000145">
    <property type="protein sequence ID" value="KAK2194357.1"/>
    <property type="molecule type" value="Genomic_DNA"/>
</dbReference>
<dbReference type="RefSeq" id="XP_067805017.1">
    <property type="nucleotide sequence ID" value="XM_067946226.1"/>
</dbReference>
<evidence type="ECO:0000313" key="2">
    <source>
        <dbReference type="EMBL" id="KAK2194357.1"/>
    </source>
</evidence>
<comment type="caution">
    <text evidence="2">The sequence shown here is derived from an EMBL/GenBank/DDBJ whole genome shotgun (WGS) entry which is preliminary data.</text>
</comment>
<reference evidence="2" key="1">
    <citation type="journal article" date="2023" name="Nat. Microbiol.">
        <title>Babesia duncani multi-omics identifies virulence factors and drug targets.</title>
        <authorList>
            <person name="Singh P."/>
            <person name="Lonardi S."/>
            <person name="Liang Q."/>
            <person name="Vydyam P."/>
            <person name="Khabirova E."/>
            <person name="Fang T."/>
            <person name="Gihaz S."/>
            <person name="Thekkiniath J."/>
            <person name="Munshi M."/>
            <person name="Abel S."/>
            <person name="Ciampossin L."/>
            <person name="Batugedara G."/>
            <person name="Gupta M."/>
            <person name="Lu X.M."/>
            <person name="Lenz T."/>
            <person name="Chakravarty S."/>
            <person name="Cornillot E."/>
            <person name="Hu Y."/>
            <person name="Ma W."/>
            <person name="Gonzalez L.M."/>
            <person name="Sanchez S."/>
            <person name="Estrada K."/>
            <person name="Sanchez-Flores A."/>
            <person name="Montero E."/>
            <person name="Harb O.S."/>
            <person name="Le Roch K.G."/>
            <person name="Mamoun C.B."/>
        </authorList>
    </citation>
    <scope>NUCLEOTIDE SEQUENCE</scope>
    <source>
        <strain evidence="2">WA1</strain>
    </source>
</reference>
<dbReference type="SMART" id="SM00591">
    <property type="entry name" value="RWD"/>
    <property type="match status" value="1"/>
</dbReference>
<keyword evidence="5" id="KW-1185">Reference proteome</keyword>
<accession>A0AAD9PH14</accession>
<name>A0AAD9PH14_9APIC</name>
<dbReference type="SUPFAM" id="SSF54495">
    <property type="entry name" value="UBC-like"/>
    <property type="match status" value="1"/>
</dbReference>
<dbReference type="GeneID" id="94335482"/>